<dbReference type="Pfam" id="PF00440">
    <property type="entry name" value="TetR_N"/>
    <property type="match status" value="1"/>
</dbReference>
<sequence length="214" mass="23541">MDTTQSRAYRSPRRQAQAEATRAAIVRAAGRLFAERGYAGTTMQAIADEAGVAVESVYKAGSKAQLLRRAHEEAVAGDDRPIALYDRDEVRAALAVDDQRELIQAFARTVADRAQTLTPISRAFVQAAGADPAINETWEELEEQRLTDMRRLVESVAALGPLRDGLSVEHGGTLLWTVLNHQSGWLVAHHLRWDDKQVADWMAELVTCLLLPAA</sequence>
<dbReference type="PANTHER" id="PTHR30055:SF234">
    <property type="entry name" value="HTH-TYPE TRANSCRIPTIONAL REGULATOR BETI"/>
    <property type="match status" value="1"/>
</dbReference>
<dbReference type="InterPro" id="IPR036271">
    <property type="entry name" value="Tet_transcr_reg_TetR-rel_C_sf"/>
</dbReference>
<feature type="DNA-binding region" description="H-T-H motif" evidence="4">
    <location>
        <begin position="42"/>
        <end position="61"/>
    </location>
</feature>
<comment type="caution">
    <text evidence="6">The sequence shown here is derived from an EMBL/GenBank/DDBJ whole genome shotgun (WGS) entry which is preliminary data.</text>
</comment>
<evidence type="ECO:0000259" key="5">
    <source>
        <dbReference type="PROSITE" id="PS50977"/>
    </source>
</evidence>
<dbReference type="PANTHER" id="PTHR30055">
    <property type="entry name" value="HTH-TYPE TRANSCRIPTIONAL REGULATOR RUTR"/>
    <property type="match status" value="1"/>
</dbReference>
<gene>
    <name evidence="6" type="ORF">GCM10009827_007790</name>
</gene>
<dbReference type="EMBL" id="BAAAQD010000001">
    <property type="protein sequence ID" value="GAA1500823.1"/>
    <property type="molecule type" value="Genomic_DNA"/>
</dbReference>
<evidence type="ECO:0000256" key="2">
    <source>
        <dbReference type="ARBA" id="ARBA00023125"/>
    </source>
</evidence>
<dbReference type="InterPro" id="IPR009057">
    <property type="entry name" value="Homeodomain-like_sf"/>
</dbReference>
<dbReference type="Proteomes" id="UP001501470">
    <property type="component" value="Unassembled WGS sequence"/>
</dbReference>
<dbReference type="InterPro" id="IPR050109">
    <property type="entry name" value="HTH-type_TetR-like_transc_reg"/>
</dbReference>
<protein>
    <submittedName>
        <fullName evidence="6">TetR/AcrR family transcriptional regulator</fullName>
    </submittedName>
</protein>
<keyword evidence="2 4" id="KW-0238">DNA-binding</keyword>
<dbReference type="SUPFAM" id="SSF48498">
    <property type="entry name" value="Tetracyclin repressor-like, C-terminal domain"/>
    <property type="match status" value="1"/>
</dbReference>
<proteinExistence type="predicted"/>
<name>A0ABN1ZM65_9ACTN</name>
<evidence type="ECO:0000313" key="7">
    <source>
        <dbReference type="Proteomes" id="UP001501470"/>
    </source>
</evidence>
<dbReference type="PROSITE" id="PS50977">
    <property type="entry name" value="HTH_TETR_2"/>
    <property type="match status" value="1"/>
</dbReference>
<evidence type="ECO:0000313" key="6">
    <source>
        <dbReference type="EMBL" id="GAA1500823.1"/>
    </source>
</evidence>
<dbReference type="SUPFAM" id="SSF46689">
    <property type="entry name" value="Homeodomain-like"/>
    <property type="match status" value="1"/>
</dbReference>
<keyword evidence="7" id="KW-1185">Reference proteome</keyword>
<evidence type="ECO:0000256" key="3">
    <source>
        <dbReference type="ARBA" id="ARBA00023163"/>
    </source>
</evidence>
<dbReference type="Gene3D" id="1.10.357.10">
    <property type="entry name" value="Tetracycline Repressor, domain 2"/>
    <property type="match status" value="1"/>
</dbReference>
<evidence type="ECO:0000256" key="1">
    <source>
        <dbReference type="ARBA" id="ARBA00023015"/>
    </source>
</evidence>
<organism evidence="6 7">
    <name type="scientific">Dactylosporangium maewongense</name>
    <dbReference type="NCBI Taxonomy" id="634393"/>
    <lineage>
        <taxon>Bacteria</taxon>
        <taxon>Bacillati</taxon>
        <taxon>Actinomycetota</taxon>
        <taxon>Actinomycetes</taxon>
        <taxon>Micromonosporales</taxon>
        <taxon>Micromonosporaceae</taxon>
        <taxon>Dactylosporangium</taxon>
    </lineage>
</organism>
<evidence type="ECO:0000256" key="4">
    <source>
        <dbReference type="PROSITE-ProRule" id="PRU00335"/>
    </source>
</evidence>
<keyword evidence="3" id="KW-0804">Transcription</keyword>
<dbReference type="RefSeq" id="WP_344499526.1">
    <property type="nucleotide sequence ID" value="NZ_BAAAQD010000001.1"/>
</dbReference>
<reference evidence="6 7" key="1">
    <citation type="journal article" date="2019" name="Int. J. Syst. Evol. Microbiol.">
        <title>The Global Catalogue of Microorganisms (GCM) 10K type strain sequencing project: providing services to taxonomists for standard genome sequencing and annotation.</title>
        <authorList>
            <consortium name="The Broad Institute Genomics Platform"/>
            <consortium name="The Broad Institute Genome Sequencing Center for Infectious Disease"/>
            <person name="Wu L."/>
            <person name="Ma J."/>
        </authorList>
    </citation>
    <scope>NUCLEOTIDE SEQUENCE [LARGE SCALE GENOMIC DNA]</scope>
    <source>
        <strain evidence="6 7">JCM 15933</strain>
    </source>
</reference>
<accession>A0ABN1ZM65</accession>
<feature type="domain" description="HTH tetR-type" evidence="5">
    <location>
        <begin position="19"/>
        <end position="79"/>
    </location>
</feature>
<dbReference type="InterPro" id="IPR001647">
    <property type="entry name" value="HTH_TetR"/>
</dbReference>
<keyword evidence="1" id="KW-0805">Transcription regulation</keyword>
<dbReference type="Gene3D" id="1.10.10.60">
    <property type="entry name" value="Homeodomain-like"/>
    <property type="match status" value="1"/>
</dbReference>